<dbReference type="AlphaFoldDB" id="A0A7G9SH10"/>
<dbReference type="NCBIfam" id="TIGR00696">
    <property type="entry name" value="wecG_tagA_cpsF"/>
    <property type="match status" value="1"/>
</dbReference>
<evidence type="ECO:0000313" key="4">
    <source>
        <dbReference type="Proteomes" id="UP000515971"/>
    </source>
</evidence>
<evidence type="ECO:0000256" key="1">
    <source>
        <dbReference type="ARBA" id="ARBA00022676"/>
    </source>
</evidence>
<dbReference type="KEGG" id="slut:H9L13_10965"/>
<protein>
    <submittedName>
        <fullName evidence="3">WecB/TagA/CpsF family glycosyltransferase</fullName>
    </submittedName>
</protein>
<dbReference type="PANTHER" id="PTHR34136:SF1">
    <property type="entry name" value="UDP-N-ACETYL-D-MANNOSAMINURONIC ACID TRANSFERASE"/>
    <property type="match status" value="1"/>
</dbReference>
<dbReference type="CDD" id="cd06533">
    <property type="entry name" value="Glyco_transf_WecG_TagA"/>
    <property type="match status" value="1"/>
</dbReference>
<accession>A0A7G9SH10</accession>
<keyword evidence="1" id="KW-0328">Glycosyltransferase</keyword>
<dbReference type="InterPro" id="IPR004629">
    <property type="entry name" value="WecG_TagA_CpsF"/>
</dbReference>
<evidence type="ECO:0000256" key="2">
    <source>
        <dbReference type="ARBA" id="ARBA00022679"/>
    </source>
</evidence>
<evidence type="ECO:0000313" key="3">
    <source>
        <dbReference type="EMBL" id="QNN67135.1"/>
    </source>
</evidence>
<sequence length="267" mass="29669">MEGLRGAPAGRQESYRRRLFGVDVSPVTAAELIKELLASVQPGCGARLIATMNLDHVVNLRSNPNFRAAYASAWRVTIDGAPVYTYARLVGVPVPSRVPGADLFEELFPLLEPKLHRLSFVVSSAEVAAEMRRLLLNRGFNDAEVQFHIPPFGFEQDAALSTSMADSIRGFRATHLILAVGAPKSEIWAHAHQERLGDVNVLCIGAAVEFVTGLKRRAPQWMRRAGFEWLWRVGSEPRRLFKRYFVHSFNFLFAVGTDIRSGGARVV</sequence>
<dbReference type="PANTHER" id="PTHR34136">
    <property type="match status" value="1"/>
</dbReference>
<gene>
    <name evidence="3" type="ORF">H9L13_10965</name>
</gene>
<dbReference type="Pfam" id="PF03808">
    <property type="entry name" value="Glyco_tran_WecG"/>
    <property type="match status" value="1"/>
</dbReference>
<keyword evidence="2 3" id="KW-0808">Transferase</keyword>
<dbReference type="GO" id="GO:0016758">
    <property type="term" value="F:hexosyltransferase activity"/>
    <property type="evidence" value="ECO:0007669"/>
    <property type="project" value="TreeGrafter"/>
</dbReference>
<dbReference type="Proteomes" id="UP000515971">
    <property type="component" value="Chromosome"/>
</dbReference>
<proteinExistence type="predicted"/>
<organism evidence="3 4">
    <name type="scientific">Sphingomonas lutea</name>
    <dbReference type="NCBI Taxonomy" id="1045317"/>
    <lineage>
        <taxon>Bacteria</taxon>
        <taxon>Pseudomonadati</taxon>
        <taxon>Pseudomonadota</taxon>
        <taxon>Alphaproteobacteria</taxon>
        <taxon>Sphingomonadales</taxon>
        <taxon>Sphingomonadaceae</taxon>
        <taxon>Sphingomonas</taxon>
    </lineage>
</organism>
<name>A0A7G9SH10_9SPHN</name>
<reference evidence="3 4" key="1">
    <citation type="submission" date="2020-08" db="EMBL/GenBank/DDBJ databases">
        <title>Genome sequence of Sphingomonas lutea KCTC 23642T.</title>
        <authorList>
            <person name="Hyun D.-W."/>
            <person name="Bae J.-W."/>
        </authorList>
    </citation>
    <scope>NUCLEOTIDE SEQUENCE [LARGE SCALE GENOMIC DNA]</scope>
    <source>
        <strain evidence="3 4">KCTC 23642</strain>
    </source>
</reference>
<dbReference type="RefSeq" id="WP_187537727.1">
    <property type="nucleotide sequence ID" value="NZ_BAABJT010000001.1"/>
</dbReference>
<keyword evidence="4" id="KW-1185">Reference proteome</keyword>
<dbReference type="EMBL" id="CP060718">
    <property type="protein sequence ID" value="QNN67135.1"/>
    <property type="molecule type" value="Genomic_DNA"/>
</dbReference>